<organism evidence="1 2">
    <name type="scientific">Sphaerodactylus townsendi</name>
    <dbReference type="NCBI Taxonomy" id="933632"/>
    <lineage>
        <taxon>Eukaryota</taxon>
        <taxon>Metazoa</taxon>
        <taxon>Chordata</taxon>
        <taxon>Craniata</taxon>
        <taxon>Vertebrata</taxon>
        <taxon>Euteleostomi</taxon>
        <taxon>Lepidosauria</taxon>
        <taxon>Squamata</taxon>
        <taxon>Bifurcata</taxon>
        <taxon>Gekkota</taxon>
        <taxon>Sphaerodactylidae</taxon>
        <taxon>Sphaerodactylus</taxon>
    </lineage>
</organism>
<gene>
    <name evidence="1" type="ORF">K3G42_004141</name>
</gene>
<protein>
    <submittedName>
        <fullName evidence="1">Uncharacterized protein</fullName>
    </submittedName>
</protein>
<proteinExistence type="predicted"/>
<dbReference type="EMBL" id="CM037617">
    <property type="protein sequence ID" value="KAH8004151.1"/>
    <property type="molecule type" value="Genomic_DNA"/>
</dbReference>
<dbReference type="Proteomes" id="UP000827872">
    <property type="component" value="Linkage Group LG04"/>
</dbReference>
<name>A0ACB8FF98_9SAUR</name>
<sequence length="350" mass="38599">MRVVTPKLLGGQAASPSLGDVKEGQRQRSSWPIIMSWANHSSSVPQWFFLVGVPGLEEFHLWFSIPLCLMYAVALLGNLALLVAVALDPALHQPMYVFLAMLAATDVVLSCSTVPKALSIFWFRSGATSSGACLAQVFFVHFASATESGILLAMAFDRYVAICKPLRHASILPRSVIQKIGLAVLLRGFSVVVTFVFLLRRLPYCGHQVIPHTYCEHMGVARLACADITVNVVYGLTAALSTLGVDSVLICVSYVLIVRAVFRLPSKEARLKALDTCGSHLCVILMFYTPAFFSFFTHRFGHSIPRHLHILLANLYVIVPPMLNPVIYGVKTKRIREGVARWFLQAGKHF</sequence>
<reference evidence="1" key="1">
    <citation type="submission" date="2021-08" db="EMBL/GenBank/DDBJ databases">
        <title>The first chromosome-level gecko genome reveals the dynamic sex chromosomes of Neotropical dwarf geckos (Sphaerodactylidae: Sphaerodactylus).</title>
        <authorList>
            <person name="Pinto B.J."/>
            <person name="Keating S.E."/>
            <person name="Gamble T."/>
        </authorList>
    </citation>
    <scope>NUCLEOTIDE SEQUENCE</scope>
    <source>
        <strain evidence="1">TG3544</strain>
    </source>
</reference>
<comment type="caution">
    <text evidence="1">The sequence shown here is derived from an EMBL/GenBank/DDBJ whole genome shotgun (WGS) entry which is preliminary data.</text>
</comment>
<keyword evidence="2" id="KW-1185">Reference proteome</keyword>
<accession>A0ACB8FF98</accession>
<evidence type="ECO:0000313" key="2">
    <source>
        <dbReference type="Proteomes" id="UP000827872"/>
    </source>
</evidence>
<evidence type="ECO:0000313" key="1">
    <source>
        <dbReference type="EMBL" id="KAH8004151.1"/>
    </source>
</evidence>